<reference evidence="10" key="1">
    <citation type="submission" date="2018-01" db="EMBL/GenBank/DDBJ databases">
        <title>Comparative genomics of Mycobacterium mucogenicum and Mycobacterium neoaurum clade members emphasizing tRNA and non-coding RNA.</title>
        <authorList>
            <person name="Behra P.R.K."/>
            <person name="Pettersson B.M.F."/>
            <person name="Das S."/>
            <person name="Dasgupta S."/>
            <person name="Kirsebom L.A."/>
        </authorList>
    </citation>
    <scope>NUCLEOTIDE SEQUENCE</scope>
    <source>
        <strain evidence="10">DSM 44124</strain>
    </source>
</reference>
<evidence type="ECO:0000256" key="1">
    <source>
        <dbReference type="ARBA" id="ARBA00004651"/>
    </source>
</evidence>
<dbReference type="CDD" id="cd06261">
    <property type="entry name" value="TM_PBP2"/>
    <property type="match status" value="1"/>
</dbReference>
<evidence type="ECO:0000313" key="10">
    <source>
        <dbReference type="EMBL" id="TLH53957.1"/>
    </source>
</evidence>
<feature type="transmembrane region" description="Helical" evidence="7">
    <location>
        <begin position="151"/>
        <end position="170"/>
    </location>
</feature>
<dbReference type="InterPro" id="IPR000515">
    <property type="entry name" value="MetI-like"/>
</dbReference>
<sequence length="285" mass="29977">MTAALNLPLTRSTGGALPAPTSVWPARIGRGSVAVGALAAGIGLWYAVTYLVLSPSRRFLLPAPHTVLTESLLDPAHLQPMLTALGVTAKVAAIGFLLATLIGVAVGALMSQAWWLERAIFPYAVVLQVVPILAITPLLGLWFGYSTMSRVAVCVMIALFPIITNTHFGFRSVDPGLHELFTLGRASRLQRLVRLELPAALPSILTGLRIASGQVIIGAIIGDMFFAQGRPGIGTLMDNFRAQLRSTDLIAAIALAAALGVIVFVACSAVSRLAVGRWHTSGGAR</sequence>
<keyword evidence="6 7" id="KW-0472">Membrane</keyword>
<evidence type="ECO:0000256" key="7">
    <source>
        <dbReference type="RuleBase" id="RU363032"/>
    </source>
</evidence>
<feature type="transmembrane region" description="Helical" evidence="7">
    <location>
        <begin position="33"/>
        <end position="53"/>
    </location>
</feature>
<dbReference type="Gene3D" id="1.10.3720.10">
    <property type="entry name" value="MetI-like"/>
    <property type="match status" value="1"/>
</dbReference>
<comment type="similarity">
    <text evidence="7">Belongs to the binding-protein-dependent transport system permease family.</text>
</comment>
<feature type="transmembrane region" description="Helical" evidence="7">
    <location>
        <begin position="248"/>
        <end position="271"/>
    </location>
</feature>
<dbReference type="GO" id="GO:0055085">
    <property type="term" value="P:transmembrane transport"/>
    <property type="evidence" value="ECO:0007669"/>
    <property type="project" value="InterPro"/>
</dbReference>
<dbReference type="EMBL" id="POTL01000001">
    <property type="protein sequence ID" value="TLH53957.1"/>
    <property type="molecule type" value="Genomic_DNA"/>
</dbReference>
<dbReference type="PANTHER" id="PTHR30151:SF41">
    <property type="entry name" value="ABC TRANSPORTER PERMEASE PROTEIN"/>
    <property type="match status" value="1"/>
</dbReference>
<dbReference type="InterPro" id="IPR035906">
    <property type="entry name" value="MetI-like_sf"/>
</dbReference>
<evidence type="ECO:0000256" key="5">
    <source>
        <dbReference type="ARBA" id="ARBA00022989"/>
    </source>
</evidence>
<dbReference type="Proteomes" id="UP000309231">
    <property type="component" value="Chromosome"/>
</dbReference>
<evidence type="ECO:0000256" key="2">
    <source>
        <dbReference type="ARBA" id="ARBA00022448"/>
    </source>
</evidence>
<comment type="subcellular location">
    <subcellularLocation>
        <location evidence="1 7">Cell membrane</location>
        <topology evidence="1 7">Multi-pass membrane protein</topology>
    </subcellularLocation>
</comment>
<reference evidence="9 11" key="3">
    <citation type="journal article" date="2019" name="Sci. Rep.">
        <title>Insight into the biology of Mycobacterium mucogenicum and Mycobacterium neoaurum clade members.</title>
        <authorList>
            <person name="Behra P.R.K."/>
            <person name="Pettersson B.M.F."/>
            <person name="Ramesh M."/>
            <person name="Dasgupta S."/>
            <person name="Kirsebom L.A."/>
        </authorList>
    </citation>
    <scope>NUCLEOTIDE SEQUENCE [LARGE SCALE GENOMIC DNA]</scope>
    <source>
        <strain evidence="9 11">DSM 44124</strain>
    </source>
</reference>
<evidence type="ECO:0000313" key="11">
    <source>
        <dbReference type="Proteomes" id="UP000309231"/>
    </source>
</evidence>
<feature type="transmembrane region" description="Helical" evidence="7">
    <location>
        <begin position="91"/>
        <end position="114"/>
    </location>
</feature>
<dbReference type="SUPFAM" id="SSF161098">
    <property type="entry name" value="MetI-like"/>
    <property type="match status" value="1"/>
</dbReference>
<gene>
    <name evidence="9" type="ORF">C1S78_017825</name>
    <name evidence="10" type="ORF">C1S78_17775</name>
</gene>
<dbReference type="Pfam" id="PF00528">
    <property type="entry name" value="BPD_transp_1"/>
    <property type="match status" value="1"/>
</dbReference>
<accession>A0A8H2PIB6</accession>
<evidence type="ECO:0000256" key="4">
    <source>
        <dbReference type="ARBA" id="ARBA00022692"/>
    </source>
</evidence>
<feature type="domain" description="ABC transmembrane type-1" evidence="8">
    <location>
        <begin position="85"/>
        <end position="274"/>
    </location>
</feature>
<proteinExistence type="inferred from homology"/>
<dbReference type="GO" id="GO:0005886">
    <property type="term" value="C:plasma membrane"/>
    <property type="evidence" value="ECO:0007669"/>
    <property type="project" value="UniProtKB-SubCell"/>
</dbReference>
<dbReference type="PROSITE" id="PS50928">
    <property type="entry name" value="ABC_TM1"/>
    <property type="match status" value="1"/>
</dbReference>
<keyword evidence="11" id="KW-1185">Reference proteome</keyword>
<name>A0A8H2PIB6_MYCMU</name>
<reference evidence="9 11" key="2">
    <citation type="journal article" date="2019" name="BMC Evol. Biol.">
        <title>Comparative genomics of Mycobacterium mucogenicum and Mycobacterium neoaurum clade members emphasizing tRNA and non-coding RNA.</title>
        <authorList>
            <person name="Behra P.R.K."/>
            <person name="Pettersson B.M.F."/>
            <person name="Das S."/>
            <person name="Dasgupta S."/>
            <person name="Kirsebom L.A."/>
        </authorList>
    </citation>
    <scope>NUCLEOTIDE SEQUENCE [LARGE SCALE GENOMIC DNA]</scope>
    <source>
        <strain evidence="9 11">DSM 44124</strain>
    </source>
</reference>
<keyword evidence="4 7" id="KW-0812">Transmembrane</keyword>
<evidence type="ECO:0000313" key="9">
    <source>
        <dbReference type="EMBL" id="QPG67414.1"/>
    </source>
</evidence>
<evidence type="ECO:0000256" key="6">
    <source>
        <dbReference type="ARBA" id="ARBA00023136"/>
    </source>
</evidence>
<dbReference type="GeneID" id="76726793"/>
<keyword evidence="5 7" id="KW-1133">Transmembrane helix</keyword>
<feature type="transmembrane region" description="Helical" evidence="7">
    <location>
        <begin position="120"/>
        <end position="144"/>
    </location>
</feature>
<organism evidence="10">
    <name type="scientific">Mycolicibacterium mucogenicum DSM 44124</name>
    <dbReference type="NCBI Taxonomy" id="1226753"/>
    <lineage>
        <taxon>Bacteria</taxon>
        <taxon>Bacillati</taxon>
        <taxon>Actinomycetota</taxon>
        <taxon>Actinomycetes</taxon>
        <taxon>Mycobacteriales</taxon>
        <taxon>Mycobacteriaceae</taxon>
        <taxon>Mycolicibacterium</taxon>
    </lineage>
</organism>
<dbReference type="KEGG" id="mmuc:C1S78_017825"/>
<protein>
    <submittedName>
        <fullName evidence="10">ABC transporter permease</fullName>
    </submittedName>
</protein>
<keyword evidence="2 7" id="KW-0813">Transport</keyword>
<evidence type="ECO:0000256" key="3">
    <source>
        <dbReference type="ARBA" id="ARBA00022475"/>
    </source>
</evidence>
<keyword evidence="3" id="KW-1003">Cell membrane</keyword>
<evidence type="ECO:0000259" key="8">
    <source>
        <dbReference type="PROSITE" id="PS50928"/>
    </source>
</evidence>
<dbReference type="AlphaFoldDB" id="A0A8H2PIB6"/>
<dbReference type="RefSeq" id="WP_053856040.1">
    <property type="nucleotide sequence ID" value="NZ_ANBS01000017.1"/>
</dbReference>
<dbReference type="PANTHER" id="PTHR30151">
    <property type="entry name" value="ALKANE SULFONATE ABC TRANSPORTER-RELATED, MEMBRANE SUBUNIT"/>
    <property type="match status" value="1"/>
</dbReference>
<dbReference type="EMBL" id="CP062008">
    <property type="protein sequence ID" value="QPG67414.1"/>
    <property type="molecule type" value="Genomic_DNA"/>
</dbReference>